<keyword evidence="3 5" id="KW-1133">Transmembrane helix</keyword>
<dbReference type="STRING" id="571298.SAMN04488026_10526"/>
<evidence type="ECO:0000313" key="7">
    <source>
        <dbReference type="Proteomes" id="UP000199382"/>
    </source>
</evidence>
<dbReference type="InterPro" id="IPR007318">
    <property type="entry name" value="Phopholipid_MeTrfase"/>
</dbReference>
<comment type="subcellular location">
    <subcellularLocation>
        <location evidence="1">Endomembrane system</location>
        <topology evidence="1">Multi-pass membrane protein</topology>
    </subcellularLocation>
</comment>
<organism evidence="6 7">
    <name type="scientific">Aliiruegeria lutimaris</name>
    <dbReference type="NCBI Taxonomy" id="571298"/>
    <lineage>
        <taxon>Bacteria</taxon>
        <taxon>Pseudomonadati</taxon>
        <taxon>Pseudomonadota</taxon>
        <taxon>Alphaproteobacteria</taxon>
        <taxon>Rhodobacterales</taxon>
        <taxon>Roseobacteraceae</taxon>
        <taxon>Aliiruegeria</taxon>
    </lineage>
</organism>
<keyword evidence="4 5" id="KW-0472">Membrane</keyword>
<evidence type="ECO:0000256" key="2">
    <source>
        <dbReference type="ARBA" id="ARBA00022692"/>
    </source>
</evidence>
<dbReference type="GO" id="GO:0008168">
    <property type="term" value="F:methyltransferase activity"/>
    <property type="evidence" value="ECO:0007669"/>
    <property type="project" value="UniProtKB-KW"/>
</dbReference>
<dbReference type="Gene3D" id="1.20.120.1630">
    <property type="match status" value="1"/>
</dbReference>
<keyword evidence="6" id="KW-0489">Methyltransferase</keyword>
<evidence type="ECO:0000256" key="3">
    <source>
        <dbReference type="ARBA" id="ARBA00022989"/>
    </source>
</evidence>
<dbReference type="GO" id="GO:0032259">
    <property type="term" value="P:methylation"/>
    <property type="evidence" value="ECO:0007669"/>
    <property type="project" value="UniProtKB-KW"/>
</dbReference>
<keyword evidence="2 5" id="KW-0812">Transmembrane</keyword>
<dbReference type="Proteomes" id="UP000199382">
    <property type="component" value="Unassembled WGS sequence"/>
</dbReference>
<reference evidence="6 7" key="1">
    <citation type="submission" date="2016-10" db="EMBL/GenBank/DDBJ databases">
        <authorList>
            <person name="de Groot N.N."/>
        </authorList>
    </citation>
    <scope>NUCLEOTIDE SEQUENCE [LARGE SCALE GENOMIC DNA]</scope>
    <source>
        <strain evidence="6 7">DSM 25294</strain>
    </source>
</reference>
<dbReference type="GO" id="GO:0012505">
    <property type="term" value="C:endomembrane system"/>
    <property type="evidence" value="ECO:0007669"/>
    <property type="project" value="UniProtKB-SubCell"/>
</dbReference>
<dbReference type="PANTHER" id="PTHR12714:SF9">
    <property type="entry name" value="PROTEIN-S-ISOPRENYLCYSTEINE O-METHYLTRANSFERASE"/>
    <property type="match status" value="1"/>
</dbReference>
<keyword evidence="6" id="KW-0808">Transferase</keyword>
<protein>
    <submittedName>
        <fullName evidence="6">Protein-S-isoprenylcysteine O-methyltransferase Ste14</fullName>
    </submittedName>
</protein>
<proteinExistence type="predicted"/>
<evidence type="ECO:0000256" key="5">
    <source>
        <dbReference type="SAM" id="Phobius"/>
    </source>
</evidence>
<name>A0A1G9EEH8_9RHOB</name>
<sequence>MPFMSKLKWIDLPPLWLLLFLALAWVQATRMPLAPIDHPVTDMLAGMLIGGGLLMMAVAVVQMRQHHTTFVPHKHASFLVTNGVFSYSRNPIYLGDAMVLLGCVLHWSAWPSLVLVPLFMWVITDRFIHEEESWLKEDFGPEFEQWSRKTRRWL</sequence>
<dbReference type="Pfam" id="PF04191">
    <property type="entry name" value="PEMT"/>
    <property type="match status" value="1"/>
</dbReference>
<evidence type="ECO:0000256" key="4">
    <source>
        <dbReference type="ARBA" id="ARBA00023136"/>
    </source>
</evidence>
<feature type="transmembrane region" description="Helical" evidence="5">
    <location>
        <begin position="44"/>
        <end position="61"/>
    </location>
</feature>
<dbReference type="EMBL" id="FNEK01000052">
    <property type="protein sequence ID" value="SDK74552.1"/>
    <property type="molecule type" value="Genomic_DNA"/>
</dbReference>
<dbReference type="PANTHER" id="PTHR12714">
    <property type="entry name" value="PROTEIN-S ISOPRENYLCYSTEINE O-METHYLTRANSFERASE"/>
    <property type="match status" value="1"/>
</dbReference>
<accession>A0A1G9EEH8</accession>
<feature type="transmembrane region" description="Helical" evidence="5">
    <location>
        <begin position="97"/>
        <end position="123"/>
    </location>
</feature>
<keyword evidence="7" id="KW-1185">Reference proteome</keyword>
<evidence type="ECO:0000256" key="1">
    <source>
        <dbReference type="ARBA" id="ARBA00004127"/>
    </source>
</evidence>
<dbReference type="AlphaFoldDB" id="A0A1G9EEH8"/>
<evidence type="ECO:0000313" key="6">
    <source>
        <dbReference type="EMBL" id="SDK74552.1"/>
    </source>
</evidence>
<gene>
    <name evidence="6" type="ORF">SAMN04488026_10526</name>
</gene>